<accession>A0A8H6ZQD6</accession>
<feature type="compositionally biased region" description="Pro residues" evidence="1">
    <location>
        <begin position="203"/>
        <end position="217"/>
    </location>
</feature>
<evidence type="ECO:0000313" key="3">
    <source>
        <dbReference type="Proteomes" id="UP000623687"/>
    </source>
</evidence>
<sequence length="456" mass="50188">MAEEVRSIILHSTDPDWRYPSQSAHIAKRQRVMAPPDGFSKSVTKRKVRPAPQSLPKIQDFASAFGDVLAGPSTSSGSASGQRKMRRVDHPFAFDGAKAASIQPPTTMRGLPTTASRVQPSDSTLSVNDPMRFQSSSVNSKPPRPKADNLHPKNLRILLKPQGLDDSRDKVYMKRALITPPNLSLESSMASGSKKPLSRKLPDPPPLPAPEAPPPTTPKRLRTINTTRMALVTDPTSSDGAAELLSLFLQDKKYTFAKKSGAAAAEDEANRGVNLSPEKRGKGGPKFTRGGLAERASQLFSQTHTSISLWQRETEILYRSSPTSLVPDLRLKITRILHAPGPNLTTYCGLAECTRLNREVAPQLLPSTPFFLGPSKRTETPYLVLFSFTQPPLAYSADLGIRTATRFTEGREVLVWRPWQEANVTFEQMSNVSGDSDTRSEEARKVLFCSRFMIKT</sequence>
<dbReference type="RefSeq" id="XP_036626689.1">
    <property type="nucleotide sequence ID" value="XM_036780834.1"/>
</dbReference>
<reference evidence="2" key="1">
    <citation type="submission" date="2019-07" db="EMBL/GenBank/DDBJ databases">
        <authorList>
            <person name="Palmer J.M."/>
        </authorList>
    </citation>
    <scope>NUCLEOTIDE SEQUENCE</scope>
    <source>
        <strain evidence="2">PC9</strain>
    </source>
</reference>
<dbReference type="OrthoDB" id="3215163at2759"/>
<dbReference type="GeneID" id="59381167"/>
<evidence type="ECO:0000256" key="1">
    <source>
        <dbReference type="SAM" id="MobiDB-lite"/>
    </source>
</evidence>
<protein>
    <submittedName>
        <fullName evidence="2">Uncharacterized protein</fullName>
    </submittedName>
</protein>
<dbReference type="Proteomes" id="UP000623687">
    <property type="component" value="Unassembled WGS sequence"/>
</dbReference>
<dbReference type="AlphaFoldDB" id="A0A8H6ZQD6"/>
<feature type="region of interest" description="Disordered" evidence="1">
    <location>
        <begin position="26"/>
        <end position="55"/>
    </location>
</feature>
<name>A0A8H6ZQD6_PLEOS</name>
<keyword evidence="3" id="KW-1185">Reference proteome</keyword>
<feature type="region of interest" description="Disordered" evidence="1">
    <location>
        <begin position="262"/>
        <end position="285"/>
    </location>
</feature>
<evidence type="ECO:0000313" key="2">
    <source>
        <dbReference type="EMBL" id="KAF7420831.1"/>
    </source>
</evidence>
<organism evidence="2 3">
    <name type="scientific">Pleurotus ostreatus</name>
    <name type="common">Oyster mushroom</name>
    <name type="synonym">White-rot fungus</name>
    <dbReference type="NCBI Taxonomy" id="5322"/>
    <lineage>
        <taxon>Eukaryota</taxon>
        <taxon>Fungi</taxon>
        <taxon>Dikarya</taxon>
        <taxon>Basidiomycota</taxon>
        <taxon>Agaricomycotina</taxon>
        <taxon>Agaricomycetes</taxon>
        <taxon>Agaricomycetidae</taxon>
        <taxon>Agaricales</taxon>
        <taxon>Pleurotineae</taxon>
        <taxon>Pleurotaceae</taxon>
        <taxon>Pleurotus</taxon>
    </lineage>
</organism>
<feature type="compositionally biased region" description="Polar residues" evidence="1">
    <location>
        <begin position="113"/>
        <end position="140"/>
    </location>
</feature>
<comment type="caution">
    <text evidence="2">The sequence shown here is derived from an EMBL/GenBank/DDBJ whole genome shotgun (WGS) entry which is preliminary data.</text>
</comment>
<gene>
    <name evidence="2" type="ORF">PC9H_011349</name>
</gene>
<dbReference type="EMBL" id="JACETU010000009">
    <property type="protein sequence ID" value="KAF7420831.1"/>
    <property type="molecule type" value="Genomic_DNA"/>
</dbReference>
<dbReference type="VEuPathDB" id="FungiDB:PC9H_011349"/>
<proteinExistence type="predicted"/>
<feature type="region of interest" description="Disordered" evidence="1">
    <location>
        <begin position="95"/>
        <end position="154"/>
    </location>
</feature>
<feature type="region of interest" description="Disordered" evidence="1">
    <location>
        <begin position="183"/>
        <end position="222"/>
    </location>
</feature>